<reference evidence="2 3" key="1">
    <citation type="submission" date="2019-08" db="EMBL/GenBank/DDBJ databases">
        <authorList>
            <person name="Peeters C."/>
        </authorList>
    </citation>
    <scope>NUCLEOTIDE SEQUENCE [LARGE SCALE GENOMIC DNA]</scope>
    <source>
        <strain evidence="2 3">LMG 30175</strain>
    </source>
</reference>
<dbReference type="InterPro" id="IPR025110">
    <property type="entry name" value="AMP-bd_C"/>
</dbReference>
<dbReference type="GO" id="GO:0008756">
    <property type="term" value="F:o-succinylbenzoate-CoA ligase activity"/>
    <property type="evidence" value="ECO:0007669"/>
    <property type="project" value="UniProtKB-EC"/>
</dbReference>
<proteinExistence type="predicted"/>
<evidence type="ECO:0000313" key="2">
    <source>
        <dbReference type="EMBL" id="VVE03469.1"/>
    </source>
</evidence>
<accession>A0A5E4UWJ2</accession>
<gene>
    <name evidence="2" type="primary">menE</name>
    <name evidence="2" type="ORF">PTE30175_02186</name>
</gene>
<dbReference type="RefSeq" id="WP_150697073.1">
    <property type="nucleotide sequence ID" value="NZ_CABPRZ010000007.1"/>
</dbReference>
<keyword evidence="3" id="KW-1185">Reference proteome</keyword>
<dbReference type="InterPro" id="IPR045851">
    <property type="entry name" value="AMP-bd_C_sf"/>
</dbReference>
<sequence length="99" mass="11136">MNQCQVIAVPVDTATWPVAFVVPRTNLVPDPNALLRRCKDSLAPFKRPLRIYIVDELPMSHGQNGSKVQRHVLREWETRRLGSNGLLKYLDARSSAAQG</sequence>
<organism evidence="2 3">
    <name type="scientific">Pandoraea terrae</name>
    <dbReference type="NCBI Taxonomy" id="1537710"/>
    <lineage>
        <taxon>Bacteria</taxon>
        <taxon>Pseudomonadati</taxon>
        <taxon>Pseudomonadota</taxon>
        <taxon>Betaproteobacteria</taxon>
        <taxon>Burkholderiales</taxon>
        <taxon>Burkholderiaceae</taxon>
        <taxon>Pandoraea</taxon>
    </lineage>
</organism>
<dbReference type="Pfam" id="PF13193">
    <property type="entry name" value="AMP-binding_C"/>
    <property type="match status" value="1"/>
</dbReference>
<dbReference type="SUPFAM" id="SSF56801">
    <property type="entry name" value="Acetyl-CoA synthetase-like"/>
    <property type="match status" value="1"/>
</dbReference>
<evidence type="ECO:0000259" key="1">
    <source>
        <dbReference type="Pfam" id="PF13193"/>
    </source>
</evidence>
<dbReference type="AlphaFoldDB" id="A0A5E4UWJ2"/>
<evidence type="ECO:0000313" key="3">
    <source>
        <dbReference type="Proteomes" id="UP000414233"/>
    </source>
</evidence>
<dbReference type="EMBL" id="CABPRZ010000007">
    <property type="protein sequence ID" value="VVE03469.1"/>
    <property type="molecule type" value="Genomic_DNA"/>
</dbReference>
<dbReference type="Proteomes" id="UP000414233">
    <property type="component" value="Unassembled WGS sequence"/>
</dbReference>
<name>A0A5E4UWJ2_9BURK</name>
<dbReference type="Gene3D" id="3.30.300.30">
    <property type="match status" value="1"/>
</dbReference>
<protein>
    <submittedName>
        <fullName evidence="2">2-succinylbenzoate--CoA ligase</fullName>
        <ecNumber evidence="2">6.2.1.26</ecNumber>
    </submittedName>
</protein>
<dbReference type="EC" id="6.2.1.26" evidence="2"/>
<keyword evidence="2" id="KW-0436">Ligase</keyword>
<feature type="domain" description="AMP-binding enzyme C-terminal" evidence="1">
    <location>
        <begin position="2"/>
        <end position="60"/>
    </location>
</feature>